<sequence length="210" mass="22058">MSPSPVAPASKSIPAAHWRAFLRAWLSDPLRTAAMSPSGPQLARLMVAQVPRGNGPIIELGAGTGVFTEALLAAGVAPERLLVVELNRGLHGLLRQRFPQVRVECADACCVLDLAARCGIACGSADAVVSGLGLLSMPRLAVTQVIEASSRLLGSQGRLVQFTYGPLSPVPRALAARLGLRARRAGFAWRNMPPASVYTYSKDAVRAPSA</sequence>
<evidence type="ECO:0008006" key="3">
    <source>
        <dbReference type="Google" id="ProtNLM"/>
    </source>
</evidence>
<evidence type="ECO:0000313" key="2">
    <source>
        <dbReference type="Proteomes" id="UP000307749"/>
    </source>
</evidence>
<dbReference type="AlphaFoldDB" id="A0A4S3KN44"/>
<dbReference type="InterPro" id="IPR029063">
    <property type="entry name" value="SAM-dependent_MTases_sf"/>
</dbReference>
<name>A0A4S3KN44_9GAMM</name>
<dbReference type="Gene3D" id="3.40.50.150">
    <property type="entry name" value="Vaccinia Virus protein VP39"/>
    <property type="match status" value="1"/>
</dbReference>
<proteinExistence type="predicted"/>
<keyword evidence="2" id="KW-1185">Reference proteome</keyword>
<comment type="caution">
    <text evidence="1">The sequence shown here is derived from an EMBL/GenBank/DDBJ whole genome shotgun (WGS) entry which is preliminary data.</text>
</comment>
<protein>
    <recommendedName>
        <fullName evidence="3">Methyltransferase domain-containing protein</fullName>
    </recommendedName>
</protein>
<organism evidence="1 2">
    <name type="scientific">Metallibacterium scheffleri</name>
    <dbReference type="NCBI Taxonomy" id="993689"/>
    <lineage>
        <taxon>Bacteria</taxon>
        <taxon>Pseudomonadati</taxon>
        <taxon>Pseudomonadota</taxon>
        <taxon>Gammaproteobacteria</taxon>
        <taxon>Lysobacterales</taxon>
        <taxon>Rhodanobacteraceae</taxon>
        <taxon>Metallibacterium</taxon>
    </lineage>
</organism>
<dbReference type="SUPFAM" id="SSF53335">
    <property type="entry name" value="S-adenosyl-L-methionine-dependent methyltransferases"/>
    <property type="match status" value="1"/>
</dbReference>
<dbReference type="OrthoDB" id="9805585at2"/>
<accession>A0A4S3KN44</accession>
<dbReference type="RefSeq" id="WP_081128904.1">
    <property type="nucleotide sequence ID" value="NZ_LDOS01000002.1"/>
</dbReference>
<dbReference type="STRING" id="993689.GCA_002077135_02925"/>
<evidence type="ECO:0000313" key="1">
    <source>
        <dbReference type="EMBL" id="THD10353.1"/>
    </source>
</evidence>
<dbReference type="CDD" id="cd02440">
    <property type="entry name" value="AdoMet_MTases"/>
    <property type="match status" value="1"/>
</dbReference>
<gene>
    <name evidence="1" type="ORF">B1806_08990</name>
</gene>
<dbReference type="EMBL" id="MWQO01000029">
    <property type="protein sequence ID" value="THD10353.1"/>
    <property type="molecule type" value="Genomic_DNA"/>
</dbReference>
<reference evidence="1 2" key="1">
    <citation type="submission" date="2017-02" db="EMBL/GenBank/DDBJ databases">
        <title>Whole genome sequencing of Metallibacterium scheffleri DSM 24874 (T).</title>
        <authorList>
            <person name="Kumar S."/>
            <person name="Patil P."/>
            <person name="Patil P.B."/>
        </authorList>
    </citation>
    <scope>NUCLEOTIDE SEQUENCE [LARGE SCALE GENOMIC DNA]</scope>
    <source>
        <strain evidence="1 2">DSM 24874</strain>
    </source>
</reference>
<dbReference type="Proteomes" id="UP000307749">
    <property type="component" value="Unassembled WGS sequence"/>
</dbReference>